<feature type="compositionally biased region" description="Basic residues" evidence="2">
    <location>
        <begin position="52"/>
        <end position="63"/>
    </location>
</feature>
<dbReference type="Pfam" id="PF13499">
    <property type="entry name" value="EF-hand_7"/>
    <property type="match status" value="1"/>
</dbReference>
<feature type="domain" description="EF-hand" evidence="3">
    <location>
        <begin position="100"/>
        <end position="135"/>
    </location>
</feature>
<dbReference type="PROSITE" id="PS50222">
    <property type="entry name" value="EF_HAND_2"/>
    <property type="match status" value="2"/>
</dbReference>
<dbReference type="Proteomes" id="UP001497497">
    <property type="component" value="Unassembled WGS sequence"/>
</dbReference>
<feature type="domain" description="EF-hand" evidence="3">
    <location>
        <begin position="136"/>
        <end position="171"/>
    </location>
</feature>
<dbReference type="CDD" id="cd00051">
    <property type="entry name" value="EFh"/>
    <property type="match status" value="1"/>
</dbReference>
<name>A0AAV2HYV4_LYMST</name>
<evidence type="ECO:0000313" key="4">
    <source>
        <dbReference type="EMBL" id="CAL1539365.1"/>
    </source>
</evidence>
<dbReference type="SMART" id="SM00054">
    <property type="entry name" value="EFh"/>
    <property type="match status" value="2"/>
</dbReference>
<protein>
    <recommendedName>
        <fullName evidence="3">EF-hand domain-containing protein</fullName>
    </recommendedName>
</protein>
<dbReference type="Gene3D" id="1.10.238.10">
    <property type="entry name" value="EF-hand"/>
    <property type="match status" value="1"/>
</dbReference>
<sequence>MKKKRGTKKKKKTSNSKSTNNADGEDKIEGSEGINPSTLISENDPQGTKADTKKKKKGKKKKVSKSEKSMLALEKKIEKLKLNESNYDSIINRMHQWMVDKAKIATDVFKLMDINGEGLLSYDEFKAGMFDLNAPLNKVELHLLCTLLDKDETGEIDYTEFKAGLQLVREVREVDRQRFRDDHILLATQRKFPTCPCCKMIITEPWREEVPRYILLELRCVTFDMIKDYPGHLKLLVHAHLRICGLIQMIIAETDISSTKLAVFRDKSRSADSVLSPDITLEEYGFNGDSRDSPEEQTLFYDYTVEFTDCPILMCDHYFGQKVQI</sequence>
<reference evidence="4 5" key="1">
    <citation type="submission" date="2024-04" db="EMBL/GenBank/DDBJ databases">
        <authorList>
            <consortium name="Genoscope - CEA"/>
            <person name="William W."/>
        </authorList>
    </citation>
    <scope>NUCLEOTIDE SEQUENCE [LARGE SCALE GENOMIC DNA]</scope>
</reference>
<feature type="region of interest" description="Disordered" evidence="2">
    <location>
        <begin position="1"/>
        <end position="67"/>
    </location>
</feature>
<evidence type="ECO:0000259" key="3">
    <source>
        <dbReference type="PROSITE" id="PS50222"/>
    </source>
</evidence>
<keyword evidence="1" id="KW-0106">Calcium</keyword>
<feature type="compositionally biased region" description="Basic residues" evidence="2">
    <location>
        <begin position="1"/>
        <end position="14"/>
    </location>
</feature>
<evidence type="ECO:0000256" key="2">
    <source>
        <dbReference type="SAM" id="MobiDB-lite"/>
    </source>
</evidence>
<dbReference type="EMBL" id="CAXITT010000338">
    <property type="protein sequence ID" value="CAL1539365.1"/>
    <property type="molecule type" value="Genomic_DNA"/>
</dbReference>
<comment type="caution">
    <text evidence="4">The sequence shown here is derived from an EMBL/GenBank/DDBJ whole genome shotgun (WGS) entry which is preliminary data.</text>
</comment>
<feature type="compositionally biased region" description="Polar residues" evidence="2">
    <location>
        <begin position="34"/>
        <end position="46"/>
    </location>
</feature>
<evidence type="ECO:0000256" key="1">
    <source>
        <dbReference type="ARBA" id="ARBA00022837"/>
    </source>
</evidence>
<proteinExistence type="predicted"/>
<accession>A0AAV2HYV4</accession>
<gene>
    <name evidence="4" type="ORF">GSLYS_00013184001</name>
</gene>
<organism evidence="4 5">
    <name type="scientific">Lymnaea stagnalis</name>
    <name type="common">Great pond snail</name>
    <name type="synonym">Helix stagnalis</name>
    <dbReference type="NCBI Taxonomy" id="6523"/>
    <lineage>
        <taxon>Eukaryota</taxon>
        <taxon>Metazoa</taxon>
        <taxon>Spiralia</taxon>
        <taxon>Lophotrochozoa</taxon>
        <taxon>Mollusca</taxon>
        <taxon>Gastropoda</taxon>
        <taxon>Heterobranchia</taxon>
        <taxon>Euthyneura</taxon>
        <taxon>Panpulmonata</taxon>
        <taxon>Hygrophila</taxon>
        <taxon>Lymnaeoidea</taxon>
        <taxon>Lymnaeidae</taxon>
        <taxon>Lymnaea</taxon>
    </lineage>
</organism>
<dbReference type="SUPFAM" id="SSF47473">
    <property type="entry name" value="EF-hand"/>
    <property type="match status" value="1"/>
</dbReference>
<dbReference type="AlphaFoldDB" id="A0AAV2HYV4"/>
<dbReference type="GO" id="GO:0005509">
    <property type="term" value="F:calcium ion binding"/>
    <property type="evidence" value="ECO:0007669"/>
    <property type="project" value="InterPro"/>
</dbReference>
<dbReference type="PROSITE" id="PS00018">
    <property type="entry name" value="EF_HAND_1"/>
    <property type="match status" value="2"/>
</dbReference>
<dbReference type="InterPro" id="IPR002048">
    <property type="entry name" value="EF_hand_dom"/>
</dbReference>
<dbReference type="InterPro" id="IPR018247">
    <property type="entry name" value="EF_Hand_1_Ca_BS"/>
</dbReference>
<dbReference type="InterPro" id="IPR011992">
    <property type="entry name" value="EF-hand-dom_pair"/>
</dbReference>
<evidence type="ECO:0000313" key="5">
    <source>
        <dbReference type="Proteomes" id="UP001497497"/>
    </source>
</evidence>
<keyword evidence="5" id="KW-1185">Reference proteome</keyword>